<dbReference type="AlphaFoldDB" id="A0A6H5I441"/>
<dbReference type="EMBL" id="CADCXV010000338">
    <property type="protein sequence ID" value="CAB0029753.1"/>
    <property type="molecule type" value="Genomic_DNA"/>
</dbReference>
<organism evidence="1 2">
    <name type="scientific">Trichogramma brassicae</name>
    <dbReference type="NCBI Taxonomy" id="86971"/>
    <lineage>
        <taxon>Eukaryota</taxon>
        <taxon>Metazoa</taxon>
        <taxon>Ecdysozoa</taxon>
        <taxon>Arthropoda</taxon>
        <taxon>Hexapoda</taxon>
        <taxon>Insecta</taxon>
        <taxon>Pterygota</taxon>
        <taxon>Neoptera</taxon>
        <taxon>Endopterygota</taxon>
        <taxon>Hymenoptera</taxon>
        <taxon>Apocrita</taxon>
        <taxon>Proctotrupomorpha</taxon>
        <taxon>Chalcidoidea</taxon>
        <taxon>Trichogrammatidae</taxon>
        <taxon>Trichogramma</taxon>
    </lineage>
</organism>
<keyword evidence="2" id="KW-1185">Reference proteome</keyword>
<protein>
    <submittedName>
        <fullName evidence="1">Uncharacterized protein</fullName>
    </submittedName>
</protein>
<gene>
    <name evidence="1" type="ORF">TBRA_LOCUS1779</name>
</gene>
<evidence type="ECO:0000313" key="1">
    <source>
        <dbReference type="EMBL" id="CAB0029753.1"/>
    </source>
</evidence>
<feature type="non-terminal residue" evidence="1">
    <location>
        <position position="50"/>
    </location>
</feature>
<proteinExistence type="predicted"/>
<evidence type="ECO:0000313" key="2">
    <source>
        <dbReference type="Proteomes" id="UP000479190"/>
    </source>
</evidence>
<dbReference type="Proteomes" id="UP000479190">
    <property type="component" value="Unassembled WGS sequence"/>
</dbReference>
<accession>A0A6H5I441</accession>
<name>A0A6H5I441_9HYME</name>
<reference evidence="1 2" key="1">
    <citation type="submission" date="2020-02" db="EMBL/GenBank/DDBJ databases">
        <authorList>
            <person name="Ferguson B K."/>
        </authorList>
    </citation>
    <scope>NUCLEOTIDE SEQUENCE [LARGE SCALE GENOMIC DNA]</scope>
</reference>
<sequence>MNEHKKYIQDGLFGTLHVKVDHPTPGSGNTNNGNTARQFFENITKVAEVT</sequence>